<evidence type="ECO:0000313" key="2">
    <source>
        <dbReference type="EMBL" id="KAG9352314.1"/>
    </source>
</evidence>
<dbReference type="AlphaFoldDB" id="A0A8T2PIH7"/>
<sequence>MAEVVHLNPPVDSSPAWCQSPGQPSPGTKPVCRPCRELLSLTAKRQLKDSFCSKHARGATLYLGLRAVRAVKDFEQG</sequence>
<comment type="caution">
    <text evidence="2">The sequence shown here is derived from an EMBL/GenBank/DDBJ whole genome shotgun (WGS) entry which is preliminary data.</text>
</comment>
<reference evidence="2" key="1">
    <citation type="thesis" date="2021" institute="BYU ScholarsArchive" country="Provo, UT, USA">
        <title>Applications of and Algorithms for Genome Assembly and Genomic Analyses with an Emphasis on Marine Teleosts.</title>
        <authorList>
            <person name="Pickett B.D."/>
        </authorList>
    </citation>
    <scope>NUCLEOTIDE SEQUENCE</scope>
    <source>
        <strain evidence="2">HI-2016</strain>
    </source>
</reference>
<keyword evidence="3" id="KW-1185">Reference proteome</keyword>
<feature type="region of interest" description="Disordered" evidence="1">
    <location>
        <begin position="1"/>
        <end position="29"/>
    </location>
</feature>
<evidence type="ECO:0000313" key="3">
    <source>
        <dbReference type="Proteomes" id="UP000824540"/>
    </source>
</evidence>
<proteinExistence type="predicted"/>
<organism evidence="2 3">
    <name type="scientific">Albula glossodonta</name>
    <name type="common">roundjaw bonefish</name>
    <dbReference type="NCBI Taxonomy" id="121402"/>
    <lineage>
        <taxon>Eukaryota</taxon>
        <taxon>Metazoa</taxon>
        <taxon>Chordata</taxon>
        <taxon>Craniata</taxon>
        <taxon>Vertebrata</taxon>
        <taxon>Euteleostomi</taxon>
        <taxon>Actinopterygii</taxon>
        <taxon>Neopterygii</taxon>
        <taxon>Teleostei</taxon>
        <taxon>Albuliformes</taxon>
        <taxon>Albulidae</taxon>
        <taxon>Albula</taxon>
    </lineage>
</organism>
<evidence type="ECO:0000256" key="1">
    <source>
        <dbReference type="SAM" id="MobiDB-lite"/>
    </source>
</evidence>
<name>A0A8T2PIH7_9TELE</name>
<dbReference type="EMBL" id="JAFBMS010000005">
    <property type="protein sequence ID" value="KAG9352314.1"/>
    <property type="molecule type" value="Genomic_DNA"/>
</dbReference>
<protein>
    <submittedName>
        <fullName evidence="2">Uncharacterized protein</fullName>
    </submittedName>
</protein>
<dbReference type="Proteomes" id="UP000824540">
    <property type="component" value="Unassembled WGS sequence"/>
</dbReference>
<accession>A0A8T2PIH7</accession>
<gene>
    <name evidence="2" type="ORF">JZ751_020727</name>
</gene>
<feature type="compositionally biased region" description="Polar residues" evidence="1">
    <location>
        <begin position="16"/>
        <end position="26"/>
    </location>
</feature>